<dbReference type="OrthoDB" id="778084at2759"/>
<reference evidence="1" key="1">
    <citation type="submission" date="2020-07" db="EMBL/GenBank/DDBJ databases">
        <title>Ethylene signaling mediates host invasion by parasitic plants.</title>
        <authorList>
            <person name="Yoshida S."/>
        </authorList>
    </citation>
    <scope>NUCLEOTIDE SEQUENCE</scope>
    <source>
        <strain evidence="1">Okayama</strain>
    </source>
</reference>
<sequence>MFLILPCGCENTGKVILLRLPSKKQNEVDAALAKEQQPCSTSGSVVLTSMQKMELQYKNLLEDCFPTQIQDACLHSDDLDWLFQGRNQEARVEKKRRIGSESLSCSRSFSGLLWPRAEYLREVDIYALPYTVPY</sequence>
<accession>A0A830C2W7</accession>
<evidence type="ECO:0000313" key="2">
    <source>
        <dbReference type="Proteomes" id="UP000653305"/>
    </source>
</evidence>
<evidence type="ECO:0000313" key="1">
    <source>
        <dbReference type="EMBL" id="GFP93389.1"/>
    </source>
</evidence>
<protein>
    <submittedName>
        <fullName evidence="1">Uncharacterized protein</fullName>
    </submittedName>
</protein>
<comment type="caution">
    <text evidence="1">The sequence shown here is derived from an EMBL/GenBank/DDBJ whole genome shotgun (WGS) entry which is preliminary data.</text>
</comment>
<dbReference type="AlphaFoldDB" id="A0A830C2W7"/>
<proteinExistence type="predicted"/>
<keyword evidence="2" id="KW-1185">Reference proteome</keyword>
<dbReference type="PANTHER" id="PTHR34660:SF3">
    <property type="entry name" value="RRM DOMAIN-CONTAINING PROTEIN"/>
    <property type="match status" value="1"/>
</dbReference>
<dbReference type="Proteomes" id="UP000653305">
    <property type="component" value="Unassembled WGS sequence"/>
</dbReference>
<dbReference type="PANTHER" id="PTHR34660">
    <property type="entry name" value="MYB-LIKE PROTEIN X"/>
    <property type="match status" value="1"/>
</dbReference>
<name>A0A830C2W7_9LAMI</name>
<organism evidence="1 2">
    <name type="scientific">Phtheirospermum japonicum</name>
    <dbReference type="NCBI Taxonomy" id="374723"/>
    <lineage>
        <taxon>Eukaryota</taxon>
        <taxon>Viridiplantae</taxon>
        <taxon>Streptophyta</taxon>
        <taxon>Embryophyta</taxon>
        <taxon>Tracheophyta</taxon>
        <taxon>Spermatophyta</taxon>
        <taxon>Magnoliopsida</taxon>
        <taxon>eudicotyledons</taxon>
        <taxon>Gunneridae</taxon>
        <taxon>Pentapetalae</taxon>
        <taxon>asterids</taxon>
        <taxon>lamiids</taxon>
        <taxon>Lamiales</taxon>
        <taxon>Orobanchaceae</taxon>
        <taxon>Orobanchaceae incertae sedis</taxon>
        <taxon>Phtheirospermum</taxon>
    </lineage>
</organism>
<dbReference type="EMBL" id="BMAC01000313">
    <property type="protein sequence ID" value="GFP93389.1"/>
    <property type="molecule type" value="Genomic_DNA"/>
</dbReference>
<gene>
    <name evidence="1" type="ORF">PHJA_001483300</name>
</gene>